<evidence type="ECO:0000313" key="2">
    <source>
        <dbReference type="Proteomes" id="UP001054837"/>
    </source>
</evidence>
<accession>A0AAV4U0B0</accession>
<sequence>MTEVLFACSAFEMKIKTLFEIKTVIQTDSEIPLKRALIQGRCRDESWSDVSDASDTLPKSAIQDISFIKGDLNSHWPKHTAPLHPPLNHVRTHPLTELTGWEYSINGSILRTAVPNDKRNLTMRKINEWKMVNKS</sequence>
<proteinExistence type="predicted"/>
<dbReference type="AlphaFoldDB" id="A0AAV4U0B0"/>
<protein>
    <recommendedName>
        <fullName evidence="3">Endonuclease/exonuclease/phosphatase domain-containing protein</fullName>
    </recommendedName>
</protein>
<organism evidence="1 2">
    <name type="scientific">Caerostris darwini</name>
    <dbReference type="NCBI Taxonomy" id="1538125"/>
    <lineage>
        <taxon>Eukaryota</taxon>
        <taxon>Metazoa</taxon>
        <taxon>Ecdysozoa</taxon>
        <taxon>Arthropoda</taxon>
        <taxon>Chelicerata</taxon>
        <taxon>Arachnida</taxon>
        <taxon>Araneae</taxon>
        <taxon>Araneomorphae</taxon>
        <taxon>Entelegynae</taxon>
        <taxon>Araneoidea</taxon>
        <taxon>Araneidae</taxon>
        <taxon>Caerostris</taxon>
    </lineage>
</organism>
<dbReference type="Proteomes" id="UP001054837">
    <property type="component" value="Unassembled WGS sequence"/>
</dbReference>
<name>A0AAV4U0B0_9ARAC</name>
<evidence type="ECO:0000313" key="1">
    <source>
        <dbReference type="EMBL" id="GIY51200.1"/>
    </source>
</evidence>
<evidence type="ECO:0008006" key="3">
    <source>
        <dbReference type="Google" id="ProtNLM"/>
    </source>
</evidence>
<comment type="caution">
    <text evidence="1">The sequence shown here is derived from an EMBL/GenBank/DDBJ whole genome shotgun (WGS) entry which is preliminary data.</text>
</comment>
<gene>
    <name evidence="1" type="ORF">CDAR_193041</name>
</gene>
<keyword evidence="2" id="KW-1185">Reference proteome</keyword>
<reference evidence="1 2" key="1">
    <citation type="submission" date="2021-06" db="EMBL/GenBank/DDBJ databases">
        <title>Caerostris darwini draft genome.</title>
        <authorList>
            <person name="Kono N."/>
            <person name="Arakawa K."/>
        </authorList>
    </citation>
    <scope>NUCLEOTIDE SEQUENCE [LARGE SCALE GENOMIC DNA]</scope>
</reference>
<dbReference type="EMBL" id="BPLQ01010506">
    <property type="protein sequence ID" value="GIY51200.1"/>
    <property type="molecule type" value="Genomic_DNA"/>
</dbReference>